<proteinExistence type="predicted"/>
<feature type="region of interest" description="Disordered" evidence="1">
    <location>
        <begin position="162"/>
        <end position="185"/>
    </location>
</feature>
<gene>
    <name evidence="3" type="ORF">GCM10010885_12940</name>
</gene>
<dbReference type="Proteomes" id="UP000637695">
    <property type="component" value="Unassembled WGS sequence"/>
</dbReference>
<reference evidence="3" key="2">
    <citation type="submission" date="2020-09" db="EMBL/GenBank/DDBJ databases">
        <authorList>
            <person name="Sun Q."/>
            <person name="Ohkuma M."/>
        </authorList>
    </citation>
    <scope>NUCLEOTIDE SEQUENCE</scope>
    <source>
        <strain evidence="3">JCM 18487</strain>
    </source>
</reference>
<keyword evidence="4" id="KW-1185">Reference proteome</keyword>
<evidence type="ECO:0008006" key="5">
    <source>
        <dbReference type="Google" id="ProtNLM"/>
    </source>
</evidence>
<keyword evidence="2" id="KW-0732">Signal</keyword>
<comment type="caution">
    <text evidence="3">The sequence shown here is derived from an EMBL/GenBank/DDBJ whole genome shotgun (WGS) entry which is preliminary data.</text>
</comment>
<feature type="chain" id="PRO_5038626927" description="Copper amine oxidase-like protein" evidence="2">
    <location>
        <begin position="36"/>
        <end position="856"/>
    </location>
</feature>
<sequence length="856" mass="88642">MRSGRTGGTRKMRAVASAWMGAAAAAASVCLPAFARTAAAAGPAVVWQPVWVAGHPAGAVPVVQAGGRTFASVWYVLRLLRNAGVSATWDGRVLRTAGLPVYHAQAATTVDGRVYTQAHTLTVNGSVYVDLDAIAPAFHWSVRYDARAKLITATTSAQPRAAAPSAAFPSVPGTAAPRARTQQTGATVRGRIAGGPAMDVVVAGGSAYADVAVLIQWLARAGYRMVWQHGRWELPVWPEVVADGTLAVDGVRTPSALIRLGGHVFVPMSTLMAATGVAAGVRPDGNVVIDPVVNPGVVGPPAKPAGSFPVSGRVAGVRTPGAKVAFVTADGRLLTVPAAADGRFHTVLPGTRGVLAGVFTPASGWVGTGVPVSPSQGQVTVNPQPALARISGRLVWSGGNAAAVGAAGTWPAGCVLDLRSDLTHAHYTTAVRADGSYTLQVPAGPYELWAVRVHGADVFLGQRIVAGAGANHVGATPVPPAPSGPVYRSAHAVVAAQDSGVSPWDLVSIGSLFERAYADDLAATGIRPALPVTIEVFSGTASYTQHFQDEGYAATDAESYGLSSQAASEGPQTIAVNLDGLDAEWGINVMAHEFAHCLLASVSNRLPDWVNEGVAWELGLAAEADATPNALLWQSLRWSLWSDVIRHARTGDLYALGEAGSLAPRYNVEAQDDYAVYTLVQRFGMVKVLQYVRLVDRAGPTAAFPAVFGESLRAFSQAVNRQLARMAAGSDGAVAVTVRVLPGAVREMFISNPSGQTYWYTGLRPGLYTFVLRANGSVAAPGSLKALPPVTSAADGTWDIGGQMGDMQALVAIARLYGTAYIDSTTVFPPGSDDGITEPATGVPLGLEVVRVQALA</sequence>
<evidence type="ECO:0000256" key="1">
    <source>
        <dbReference type="SAM" id="MobiDB-lite"/>
    </source>
</evidence>
<evidence type="ECO:0000313" key="3">
    <source>
        <dbReference type="EMBL" id="GGJ05249.1"/>
    </source>
</evidence>
<protein>
    <recommendedName>
        <fullName evidence="5">Copper amine oxidase-like protein</fullName>
    </recommendedName>
</protein>
<reference evidence="3" key="1">
    <citation type="journal article" date="2014" name="Int. J. Syst. Evol. Microbiol.">
        <title>Complete genome sequence of Corynebacterium casei LMG S-19264T (=DSM 44701T), isolated from a smear-ripened cheese.</title>
        <authorList>
            <consortium name="US DOE Joint Genome Institute (JGI-PGF)"/>
            <person name="Walter F."/>
            <person name="Albersmeier A."/>
            <person name="Kalinowski J."/>
            <person name="Ruckert C."/>
        </authorList>
    </citation>
    <scope>NUCLEOTIDE SEQUENCE</scope>
    <source>
        <strain evidence="3">JCM 18487</strain>
    </source>
</reference>
<evidence type="ECO:0000256" key="2">
    <source>
        <dbReference type="SAM" id="SignalP"/>
    </source>
</evidence>
<dbReference type="AlphaFoldDB" id="A0A917K8Y2"/>
<dbReference type="EMBL" id="BMOY01000017">
    <property type="protein sequence ID" value="GGJ05249.1"/>
    <property type="molecule type" value="Genomic_DNA"/>
</dbReference>
<dbReference type="RefSeq" id="WP_188881909.1">
    <property type="nucleotide sequence ID" value="NZ_BMOY01000017.1"/>
</dbReference>
<evidence type="ECO:0000313" key="4">
    <source>
        <dbReference type="Proteomes" id="UP000637695"/>
    </source>
</evidence>
<accession>A0A917K8Y2</accession>
<name>A0A917K8Y2_9BACL</name>
<feature type="signal peptide" evidence="2">
    <location>
        <begin position="1"/>
        <end position="35"/>
    </location>
</feature>
<organism evidence="3 4">
    <name type="scientific">Alicyclobacillus cellulosilyticus</name>
    <dbReference type="NCBI Taxonomy" id="1003997"/>
    <lineage>
        <taxon>Bacteria</taxon>
        <taxon>Bacillati</taxon>
        <taxon>Bacillota</taxon>
        <taxon>Bacilli</taxon>
        <taxon>Bacillales</taxon>
        <taxon>Alicyclobacillaceae</taxon>
        <taxon>Alicyclobacillus</taxon>
    </lineage>
</organism>